<sequence length="651" mass="67916">MMHRYSPWPASPQPTSISRTLAGGALLGLLALASQPALAQTLNYDAVNAQNVLGTYQDLGSAGTVIPTANTDDANSAPQSIGFSFPYNNTAVSSFILSTNGFIKLGSDPLSDPFLFYEYAQTENVQGTTVFPGGPIASTDSRSNNIVAPFSTDLTSATAGGTEYRVATTGTAPNRVCTIQWKNVRDKPKQANSVVSTIIGTQYDNFSFQVKLYETSGQIEFVYGPSTAGAGPDAFRTVAVGIKGTNPQPGNLVLADKNSTSQWSVSSFISTNYFQGDPHNVRSTVRPEAGRTYRFRANAANDLAVQAVYTLGRLPIGTPHIVRANIRNAGTQAVTNVPVRLDVSGINSFNNTQTISSLAPGASVTVTFAAYTSGSRLGNNAIAVSVPADAFPNTDLRTETQTLTETTYSYAPVQLSTTPTSYGFGTRAGISAVRYTAPRATSVVSVTNFVPADGNSVGQVVYGVVTNTAGTILGSTPSYTVRTADVGTTITLPLTAPVAIPAGDFMVGIAQPVGTVAYYPVGMLFENPVRSGSFFDNGNINGGVFADISTNNYGPLMIGANVTNTVTGTSKAAAAVAFALTPNPASASAQLTLAEGSATTQEISVLDALGRQVRTQMLPARATQAQLTVADLPRGVYTVRVGTSAQRLVVE</sequence>
<feature type="domain" description="Secretion system C-terminal sorting" evidence="3">
    <location>
        <begin position="582"/>
        <end position="646"/>
    </location>
</feature>
<dbReference type="InterPro" id="IPR013783">
    <property type="entry name" value="Ig-like_fold"/>
</dbReference>
<dbReference type="NCBIfam" id="TIGR04183">
    <property type="entry name" value="Por_Secre_tail"/>
    <property type="match status" value="1"/>
</dbReference>
<dbReference type="Gene3D" id="2.60.40.10">
    <property type="entry name" value="Immunoglobulins"/>
    <property type="match status" value="1"/>
</dbReference>
<dbReference type="InterPro" id="IPR026444">
    <property type="entry name" value="Secre_tail"/>
</dbReference>
<organism evidence="4 5">
    <name type="scientific">Hymenobacter nitidus</name>
    <dbReference type="NCBI Taxonomy" id="2880929"/>
    <lineage>
        <taxon>Bacteria</taxon>
        <taxon>Pseudomonadati</taxon>
        <taxon>Bacteroidota</taxon>
        <taxon>Cytophagia</taxon>
        <taxon>Cytophagales</taxon>
        <taxon>Hymenobacteraceae</taxon>
        <taxon>Hymenobacter</taxon>
    </lineage>
</organism>
<proteinExistence type="predicted"/>
<feature type="domain" description="CARDB" evidence="2">
    <location>
        <begin position="301"/>
        <end position="386"/>
    </location>
</feature>
<reference evidence="4" key="1">
    <citation type="submission" date="2021-10" db="EMBL/GenBank/DDBJ databases">
        <authorList>
            <person name="Dean J.D."/>
            <person name="Kim M.K."/>
            <person name="Newey C.N."/>
            <person name="Stoker T.S."/>
            <person name="Thompson D.W."/>
            <person name="Grose J.H."/>
        </authorList>
    </citation>
    <scope>NUCLEOTIDE SEQUENCE</scope>
    <source>
        <strain evidence="4">BT635</strain>
    </source>
</reference>
<keyword evidence="1" id="KW-0732">Signal</keyword>
<feature type="chain" id="PRO_5047252768" evidence="1">
    <location>
        <begin position="40"/>
        <end position="651"/>
    </location>
</feature>
<dbReference type="Pfam" id="PF07705">
    <property type="entry name" value="CARDB"/>
    <property type="match status" value="1"/>
</dbReference>
<dbReference type="InterPro" id="IPR011635">
    <property type="entry name" value="CARDB"/>
</dbReference>
<gene>
    <name evidence="4" type="ORF">LGH70_10295</name>
</gene>
<protein>
    <submittedName>
        <fullName evidence="4">T9SS type A sorting domain-containing protein</fullName>
    </submittedName>
</protein>
<dbReference type="Proteomes" id="UP001165297">
    <property type="component" value="Unassembled WGS sequence"/>
</dbReference>
<comment type="caution">
    <text evidence="4">The sequence shown here is derived from an EMBL/GenBank/DDBJ whole genome shotgun (WGS) entry which is preliminary data.</text>
</comment>
<name>A0ABS8AC76_9BACT</name>
<evidence type="ECO:0000313" key="4">
    <source>
        <dbReference type="EMBL" id="MCB2377972.1"/>
    </source>
</evidence>
<dbReference type="RefSeq" id="WP_226185149.1">
    <property type="nucleotide sequence ID" value="NZ_JAJADQ010000004.1"/>
</dbReference>
<evidence type="ECO:0000313" key="5">
    <source>
        <dbReference type="Proteomes" id="UP001165297"/>
    </source>
</evidence>
<keyword evidence="5" id="KW-1185">Reference proteome</keyword>
<feature type="signal peptide" evidence="1">
    <location>
        <begin position="1"/>
        <end position="39"/>
    </location>
</feature>
<evidence type="ECO:0000259" key="3">
    <source>
        <dbReference type="Pfam" id="PF18962"/>
    </source>
</evidence>
<accession>A0ABS8AC76</accession>
<dbReference type="Pfam" id="PF18962">
    <property type="entry name" value="Por_Secre_tail"/>
    <property type="match status" value="1"/>
</dbReference>
<evidence type="ECO:0000256" key="1">
    <source>
        <dbReference type="SAM" id="SignalP"/>
    </source>
</evidence>
<dbReference type="EMBL" id="JAJADQ010000004">
    <property type="protein sequence ID" value="MCB2377972.1"/>
    <property type="molecule type" value="Genomic_DNA"/>
</dbReference>
<evidence type="ECO:0000259" key="2">
    <source>
        <dbReference type="Pfam" id="PF07705"/>
    </source>
</evidence>